<dbReference type="GO" id="GO:0006487">
    <property type="term" value="P:protein N-linked glycosylation"/>
    <property type="evidence" value="ECO:0007669"/>
    <property type="project" value="TreeGrafter"/>
</dbReference>
<name>F3ZVA2_MAHA5</name>
<dbReference type="AlphaFoldDB" id="F3ZVA2"/>
<reference evidence="5 6" key="2">
    <citation type="journal article" date="2011" name="Stand. Genomic Sci.">
        <title>Complete genome sequence of Mahella australiensis type strain (50-1 BON).</title>
        <authorList>
            <person name="Sikorski J."/>
            <person name="Teshima H."/>
            <person name="Nolan M."/>
            <person name="Lucas S."/>
            <person name="Hammon N."/>
            <person name="Deshpande S."/>
            <person name="Cheng J.F."/>
            <person name="Pitluck S."/>
            <person name="Liolios K."/>
            <person name="Pagani I."/>
            <person name="Ivanova N."/>
            <person name="Huntemann M."/>
            <person name="Mavromatis K."/>
            <person name="Ovchinikova G."/>
            <person name="Pati A."/>
            <person name="Tapia R."/>
            <person name="Han C."/>
            <person name="Goodwin L."/>
            <person name="Chen A."/>
            <person name="Palaniappan K."/>
            <person name="Land M."/>
            <person name="Hauser L."/>
            <person name="Ngatchou-Djao O.D."/>
            <person name="Rohde M."/>
            <person name="Pukall R."/>
            <person name="Spring S."/>
            <person name="Abt B."/>
            <person name="Goker M."/>
            <person name="Detter J.C."/>
            <person name="Woyke T."/>
            <person name="Bristow J."/>
            <person name="Markowitz V."/>
            <person name="Hugenholtz P."/>
            <person name="Eisen J.A."/>
            <person name="Kyrpides N.C."/>
            <person name="Klenk H.P."/>
            <person name="Lapidus A."/>
        </authorList>
    </citation>
    <scope>NUCLEOTIDE SEQUENCE [LARGE SCALE GENOMIC DNA]</scope>
    <source>
        <strain evidence="6">DSM 15567 / CIP 107919 / 50-1 BON</strain>
    </source>
</reference>
<dbReference type="SUPFAM" id="SSF48208">
    <property type="entry name" value="Six-hairpin glycosidases"/>
    <property type="match status" value="1"/>
</dbReference>
<dbReference type="InterPro" id="IPR012341">
    <property type="entry name" value="6hp_glycosidase-like_sf"/>
</dbReference>
<dbReference type="EMBL" id="CP002360">
    <property type="protein sequence ID" value="AEE95252.1"/>
    <property type="molecule type" value="Genomic_DNA"/>
</dbReference>
<evidence type="ECO:0000259" key="4">
    <source>
        <dbReference type="Pfam" id="PF22422"/>
    </source>
</evidence>
<dbReference type="RefSeq" id="WP_013779686.1">
    <property type="nucleotide sequence ID" value="NC_015520.1"/>
</dbReference>
<dbReference type="GO" id="GO:0009311">
    <property type="term" value="P:oligosaccharide metabolic process"/>
    <property type="evidence" value="ECO:0007669"/>
    <property type="project" value="InterPro"/>
</dbReference>
<evidence type="ECO:0000256" key="1">
    <source>
        <dbReference type="ARBA" id="ARBA00010833"/>
    </source>
</evidence>
<dbReference type="InterPro" id="IPR004888">
    <property type="entry name" value="Glycoside_hydrolase_63"/>
</dbReference>
<comment type="similarity">
    <text evidence="1">Belongs to the glycosyl hydrolase 63 family.</text>
</comment>
<dbReference type="PANTHER" id="PTHR10412">
    <property type="entry name" value="MANNOSYL-OLIGOSACCHARIDE GLUCOSIDASE"/>
    <property type="match status" value="1"/>
</dbReference>
<gene>
    <name evidence="5" type="ordered locus">Mahau_0029</name>
</gene>
<reference evidence="6" key="1">
    <citation type="submission" date="2010-11" db="EMBL/GenBank/DDBJ databases">
        <title>The complete genome of Mahella australiensis DSM 15567.</title>
        <authorList>
            <consortium name="US DOE Joint Genome Institute (JGI-PGF)"/>
            <person name="Lucas S."/>
            <person name="Copeland A."/>
            <person name="Lapidus A."/>
            <person name="Bruce D."/>
            <person name="Goodwin L."/>
            <person name="Pitluck S."/>
            <person name="Kyrpides N."/>
            <person name="Mavromatis K."/>
            <person name="Pagani I."/>
            <person name="Ivanova N."/>
            <person name="Teshima H."/>
            <person name="Brettin T."/>
            <person name="Detter J.C."/>
            <person name="Han C."/>
            <person name="Tapia R."/>
            <person name="Land M."/>
            <person name="Hauser L."/>
            <person name="Markowitz V."/>
            <person name="Cheng J.-F."/>
            <person name="Hugenholtz P."/>
            <person name="Woyke T."/>
            <person name="Wu D."/>
            <person name="Spring S."/>
            <person name="Pukall R."/>
            <person name="Steenblock K."/>
            <person name="Schneider S."/>
            <person name="Klenk H.-P."/>
            <person name="Eisen J.A."/>
        </authorList>
    </citation>
    <scope>NUCLEOTIDE SEQUENCE [LARGE SCALE GENOMIC DNA]</scope>
    <source>
        <strain evidence="6">DSM 15567 / CIP 107919 / 50-1 BON</strain>
    </source>
</reference>
<dbReference type="Gene3D" id="1.50.10.10">
    <property type="match status" value="1"/>
</dbReference>
<accession>F3ZVA2</accession>
<dbReference type="eggNOG" id="COG3408">
    <property type="taxonomic scope" value="Bacteria"/>
</dbReference>
<dbReference type="Proteomes" id="UP000008457">
    <property type="component" value="Chromosome"/>
</dbReference>
<keyword evidence="2" id="KW-0378">Hydrolase</keyword>
<dbReference type="OrthoDB" id="9798687at2"/>
<evidence type="ECO:0000256" key="3">
    <source>
        <dbReference type="ARBA" id="ARBA00023295"/>
    </source>
</evidence>
<keyword evidence="6" id="KW-1185">Reference proteome</keyword>
<dbReference type="HOGENOM" id="CLU_030429_0_0_9"/>
<dbReference type="PANTHER" id="PTHR10412:SF11">
    <property type="entry name" value="MANNOSYL-OLIGOSACCHARIDE GLUCOSIDASE"/>
    <property type="match status" value="1"/>
</dbReference>
<dbReference type="KEGG" id="mas:Mahau_0029"/>
<evidence type="ECO:0000256" key="2">
    <source>
        <dbReference type="ARBA" id="ARBA00022801"/>
    </source>
</evidence>
<sequence>MNFNLEQVPFSRCGSYMAFSWLSGRFRGVNAKEGLYLRTVHGDAVSKEVMRVELTDGGRPIPFEIKAMPELLRLEAANGYVEICIATPTVIRIRGRGVGLRFSSSEESMFNNAIPFKEYQWIINAFNSRVQLMFIPLKARLCMDAPWDGSKCSFVKVDILPDDTGYFECAIEEFYSSWYQHTYDYFDESIKSVKEEFKAFLGKMPDVPDEFSQAGELAAYIDWSCIVEPNGLITRPAMLMSKNWMTNVWSWDHCFNAIALSYKYPELAWDQFMIMFDYQDDNGALPDSINDRLPIWNFCKPPIHGWALKKMMDNTDYIDRAKLVQVYEPLCDWTNWWFNYRDDDDDGIPQYNHGNDSGWDNSTVFAERPPIESPDLAAFLIIQMETLSDVADKLGRKAQSRVWKQRASELLNRLLEHSLRGNRLVALQSGVHKPISSQSLLPFMPIILAGRLPQNVLTATITDLKQSGIITEHGLATESIDSPSYEADGYWRGPIWAPSTMLMVDGLKEAGEEAMAQDICRKFAYMCAAGGFAENFDALTGEGLRDKAYTWTSSVFLILAHEYLL</sequence>
<evidence type="ECO:0000313" key="5">
    <source>
        <dbReference type="EMBL" id="AEE95252.1"/>
    </source>
</evidence>
<feature type="domain" description="Mannosylglycerate hydrolase MGH1-like glycoside hydrolase" evidence="4">
    <location>
        <begin position="247"/>
        <end position="552"/>
    </location>
</feature>
<organism evidence="5 6">
    <name type="scientific">Mahella australiensis (strain DSM 15567 / CIP 107919 / 50-1 BON)</name>
    <dbReference type="NCBI Taxonomy" id="697281"/>
    <lineage>
        <taxon>Bacteria</taxon>
        <taxon>Bacillati</taxon>
        <taxon>Bacillota</taxon>
        <taxon>Clostridia</taxon>
        <taxon>Thermoanaerobacterales</taxon>
        <taxon>Thermoanaerobacterales Family IV. Incertae Sedis</taxon>
        <taxon>Mahella</taxon>
    </lineage>
</organism>
<dbReference type="GO" id="GO:0004573">
    <property type="term" value="F:Glc3Man9GlcNAc2 oligosaccharide glucosidase activity"/>
    <property type="evidence" value="ECO:0007669"/>
    <property type="project" value="InterPro"/>
</dbReference>
<protein>
    <recommendedName>
        <fullName evidence="4">Mannosylglycerate hydrolase MGH1-like glycoside hydrolase domain-containing protein</fullName>
    </recommendedName>
</protein>
<dbReference type="STRING" id="697281.Mahau_0029"/>
<proteinExistence type="inferred from homology"/>
<evidence type="ECO:0000313" key="6">
    <source>
        <dbReference type="Proteomes" id="UP000008457"/>
    </source>
</evidence>
<keyword evidence="3" id="KW-0326">Glycosidase</keyword>
<dbReference type="InterPro" id="IPR054491">
    <property type="entry name" value="MGH1-like_GH"/>
</dbReference>
<dbReference type="InterPro" id="IPR008928">
    <property type="entry name" value="6-hairpin_glycosidase_sf"/>
</dbReference>
<dbReference type="Pfam" id="PF22422">
    <property type="entry name" value="MGH1-like_GH"/>
    <property type="match status" value="1"/>
</dbReference>